<keyword evidence="7" id="KW-1185">Reference proteome</keyword>
<name>G8YRJ1_PICSO</name>
<feature type="compositionally biased region" description="Polar residues" evidence="5">
    <location>
        <begin position="624"/>
        <end position="637"/>
    </location>
</feature>
<dbReference type="PANTHER" id="PTHR45093">
    <property type="entry name" value="TRANSCRIPTION ACTIVATOR MSS11"/>
    <property type="match status" value="1"/>
</dbReference>
<feature type="compositionally biased region" description="Basic and acidic residues" evidence="5">
    <location>
        <begin position="647"/>
        <end position="658"/>
    </location>
</feature>
<feature type="compositionally biased region" description="Polar residues" evidence="5">
    <location>
        <begin position="659"/>
        <end position="668"/>
    </location>
</feature>
<reference evidence="6 7" key="1">
    <citation type="journal article" date="2012" name="G3 (Bethesda)">
        <title>Pichia sorbitophila, an interspecies yeast hybrid reveals early steps of genome resolution following polyploidization.</title>
        <authorList>
            <person name="Leh Louis V."/>
            <person name="Despons L."/>
            <person name="Friedrich A."/>
            <person name="Martin T."/>
            <person name="Durrens P."/>
            <person name="Casaregola S."/>
            <person name="Neuveglise C."/>
            <person name="Fairhead C."/>
            <person name="Marck C."/>
            <person name="Cruz J.A."/>
            <person name="Straub M.L."/>
            <person name="Kugler V."/>
            <person name="Sacerdot C."/>
            <person name="Uzunov Z."/>
            <person name="Thierry A."/>
            <person name="Weiss S."/>
            <person name="Bleykasten C."/>
            <person name="De Montigny J."/>
            <person name="Jacques N."/>
            <person name="Jung P."/>
            <person name="Lemaire M."/>
            <person name="Mallet S."/>
            <person name="Morel G."/>
            <person name="Richard G.F."/>
            <person name="Sarkar A."/>
            <person name="Savel G."/>
            <person name="Schacherer J."/>
            <person name="Seret M.L."/>
            <person name="Talla E."/>
            <person name="Samson G."/>
            <person name="Jubin C."/>
            <person name="Poulain J."/>
            <person name="Vacherie B."/>
            <person name="Barbe V."/>
            <person name="Pelletier E."/>
            <person name="Sherman D.J."/>
            <person name="Westhof E."/>
            <person name="Weissenbach J."/>
            <person name="Baret P.V."/>
            <person name="Wincker P."/>
            <person name="Gaillardin C."/>
            <person name="Dujon B."/>
            <person name="Souciet J.L."/>
        </authorList>
    </citation>
    <scope>NUCLEOTIDE SEQUENCE [LARGE SCALE GENOMIC DNA]</scope>
    <source>
        <strain evidence="7">ATCC MYA-4447 / BCRC 22081 / CBS 7064 / NBRC 10061 / NRRL Y-12695</strain>
    </source>
</reference>
<dbReference type="eggNOG" id="ENOG502R28W">
    <property type="taxonomic scope" value="Eukaryota"/>
</dbReference>
<dbReference type="PROSITE" id="PS50896">
    <property type="entry name" value="LISH"/>
    <property type="match status" value="1"/>
</dbReference>
<accession>G8YRJ1</accession>
<evidence type="ECO:0000256" key="1">
    <source>
        <dbReference type="ARBA" id="ARBA00004123"/>
    </source>
</evidence>
<dbReference type="InterPro" id="IPR006594">
    <property type="entry name" value="LisH"/>
</dbReference>
<feature type="compositionally biased region" description="Pro residues" evidence="5">
    <location>
        <begin position="237"/>
        <end position="248"/>
    </location>
</feature>
<evidence type="ECO:0000256" key="4">
    <source>
        <dbReference type="ARBA" id="ARBA00023242"/>
    </source>
</evidence>
<feature type="region of interest" description="Disordered" evidence="5">
    <location>
        <begin position="345"/>
        <end position="437"/>
    </location>
</feature>
<feature type="region of interest" description="Disordered" evidence="5">
    <location>
        <begin position="161"/>
        <end position="303"/>
    </location>
</feature>
<feature type="compositionally biased region" description="Low complexity" evidence="5">
    <location>
        <begin position="372"/>
        <end position="389"/>
    </location>
</feature>
<feature type="compositionally biased region" description="Low complexity" evidence="5">
    <location>
        <begin position="226"/>
        <end position="236"/>
    </location>
</feature>
<dbReference type="InParanoid" id="G8YRJ1"/>
<keyword evidence="4" id="KW-0539">Nucleus</keyword>
<feature type="compositionally biased region" description="Low complexity" evidence="5">
    <location>
        <begin position="170"/>
        <end position="187"/>
    </location>
</feature>
<evidence type="ECO:0000256" key="5">
    <source>
        <dbReference type="SAM" id="MobiDB-lite"/>
    </source>
</evidence>
<feature type="region of interest" description="Disordered" evidence="5">
    <location>
        <begin position="500"/>
        <end position="668"/>
    </location>
</feature>
<keyword evidence="2" id="KW-0805">Transcription regulation</keyword>
<dbReference type="Proteomes" id="UP000005222">
    <property type="component" value="Chromosome C"/>
</dbReference>
<feature type="compositionally biased region" description="Polar residues" evidence="5">
    <location>
        <begin position="188"/>
        <end position="219"/>
    </location>
</feature>
<feature type="compositionally biased region" description="Polar residues" evidence="5">
    <location>
        <begin position="427"/>
        <end position="437"/>
    </location>
</feature>
<feature type="compositionally biased region" description="Basic residues" evidence="5">
    <location>
        <begin position="556"/>
        <end position="569"/>
    </location>
</feature>
<gene>
    <name evidence="6" type="primary">Piso0_000795</name>
    <name evidence="6" type="ORF">GNLVRS01_PISO0C04182g</name>
</gene>
<dbReference type="PANTHER" id="PTHR45093:SF2">
    <property type="entry name" value="LISH DOMAIN-CONTAINING PROTEIN"/>
    <property type="match status" value="1"/>
</dbReference>
<feature type="compositionally biased region" description="Low complexity" evidence="5">
    <location>
        <begin position="345"/>
        <end position="360"/>
    </location>
</feature>
<dbReference type="AlphaFoldDB" id="G8YRJ1"/>
<feature type="region of interest" description="Disordered" evidence="5">
    <location>
        <begin position="70"/>
        <end position="98"/>
    </location>
</feature>
<protein>
    <submittedName>
        <fullName evidence="6">Piso0_000795 protein</fullName>
    </submittedName>
</protein>
<feature type="compositionally biased region" description="Polar residues" evidence="5">
    <location>
        <begin position="390"/>
        <end position="414"/>
    </location>
</feature>
<feature type="compositionally biased region" description="Low complexity" evidence="5">
    <location>
        <begin position="525"/>
        <end position="548"/>
    </location>
</feature>
<dbReference type="HOGENOM" id="CLU_377721_0_0_1"/>
<evidence type="ECO:0000256" key="3">
    <source>
        <dbReference type="ARBA" id="ARBA00023163"/>
    </source>
</evidence>
<feature type="compositionally biased region" description="Low complexity" evidence="5">
    <location>
        <begin position="249"/>
        <end position="303"/>
    </location>
</feature>
<evidence type="ECO:0000256" key="2">
    <source>
        <dbReference type="ARBA" id="ARBA00023015"/>
    </source>
</evidence>
<dbReference type="Pfam" id="PF08513">
    <property type="entry name" value="LisH"/>
    <property type="match status" value="1"/>
</dbReference>
<dbReference type="EMBL" id="FO082057">
    <property type="protein sequence ID" value="CCE78178.1"/>
    <property type="molecule type" value="Genomic_DNA"/>
</dbReference>
<feature type="compositionally biased region" description="Polar residues" evidence="5">
    <location>
        <begin position="1"/>
        <end position="10"/>
    </location>
</feature>
<proteinExistence type="predicted"/>
<feature type="compositionally biased region" description="Polar residues" evidence="5">
    <location>
        <begin position="71"/>
        <end position="82"/>
    </location>
</feature>
<sequence length="740" mass="82107">MSHQEASNFSKKAPGSVGNGGGKRKMDSSIQVSDAQAQNAKQLLNVYVYDFLIKNGLSQTAKIFVNEAEVPSSTSSPLNQSKDIPHPNDENSYSAGNLKFQKDNNLPLLSLNMDVPQGFLYEWWQVFWDVFQARNNKRTNQYAMQYYQMQLMRQRQSQDFPGVNLQPSMVNVPNGQLPPQNPLQANQSSTVDGQYQHMSHQHIPQSAPSSQITFQSLEQAHQYKRQQSQPPQNQQPQPSPHPSQPPQPQQAQQIPQQQQSSQQSQPQSSQPQQSQPQSSQPQSQQQQSSQQQSQQQQSQQQRYMMQMMMKQQQMAFGNNPIDPQQQQMMTNVIPNINMQQQMFLNQQQTQNRIQQHAQNQMNSFRQQAAVASPQSGSSQGQDSSNNNSPAQRINSQVTPQIQPAPQPRNSISSVQPGQQGMMHGPQVANSFNQIQPPNNIKVENKSVFMNNSDNVALQNSNNNNNSAVNAPNKRNMNALQDYQMQLMLLEQQNKKRLDIARNNGNTDPNGIIAMNTGMLPPQQPQQPNQQSQKGSSSNVSSPVINNKPANPSLNANKRKKEPPNKRGRKPSAVSNLNNGVVPGSSNNATGAGGVNGGNISYSTPLTPASEAPNETKRKRKSVASVESPNKQPSNKLNSAGKDNIIQEEPHNDKKEDANSRLNVPESTTQHNEKGFAVEILGNNHNENPSYFDSGNPNIGGLDDIDFDFNQFLDGTGEHPLNDSIGGFNWGNVDPIENADN</sequence>
<dbReference type="GO" id="GO:0005634">
    <property type="term" value="C:nucleus"/>
    <property type="evidence" value="ECO:0007669"/>
    <property type="project" value="UniProtKB-SubCell"/>
</dbReference>
<keyword evidence="3" id="KW-0804">Transcription</keyword>
<feature type="region of interest" description="Disordered" evidence="5">
    <location>
        <begin position="1"/>
        <end position="32"/>
    </location>
</feature>
<dbReference type="SMART" id="SM00667">
    <property type="entry name" value="LisH"/>
    <property type="match status" value="1"/>
</dbReference>
<dbReference type="OMA" id="QEITMAL"/>
<organism evidence="6 7">
    <name type="scientific">Pichia sorbitophila (strain ATCC MYA-4447 / BCRC 22081 / CBS 7064 / NBRC 10061 / NRRL Y-12695)</name>
    <name type="common">Hybrid yeast</name>
    <dbReference type="NCBI Taxonomy" id="559304"/>
    <lineage>
        <taxon>Eukaryota</taxon>
        <taxon>Fungi</taxon>
        <taxon>Dikarya</taxon>
        <taxon>Ascomycota</taxon>
        <taxon>Saccharomycotina</taxon>
        <taxon>Pichiomycetes</taxon>
        <taxon>Debaryomycetaceae</taxon>
        <taxon>Millerozyma</taxon>
    </lineage>
</organism>
<feature type="compositionally biased region" description="Low complexity" evidence="5">
    <location>
        <begin position="415"/>
        <end position="426"/>
    </location>
</feature>
<comment type="subcellular location">
    <subcellularLocation>
        <location evidence="1">Nucleus</location>
    </subcellularLocation>
</comment>
<evidence type="ECO:0000313" key="6">
    <source>
        <dbReference type="EMBL" id="CCE78178.1"/>
    </source>
</evidence>
<evidence type="ECO:0000313" key="7">
    <source>
        <dbReference type="Proteomes" id="UP000005222"/>
    </source>
</evidence>
<dbReference type="STRING" id="559304.G8YRJ1"/>
<dbReference type="OrthoDB" id="5600002at2759"/>